<name>A0A9P5TF42_GYMJU</name>
<dbReference type="InterPro" id="IPR001223">
    <property type="entry name" value="Glyco_hydro18_cat"/>
</dbReference>
<protein>
    <recommendedName>
        <fullName evidence="1">GH18 domain-containing protein</fullName>
    </recommendedName>
</protein>
<evidence type="ECO:0000313" key="3">
    <source>
        <dbReference type="Proteomes" id="UP000724874"/>
    </source>
</evidence>
<proteinExistence type="predicted"/>
<accession>A0A9P5TF42</accession>
<gene>
    <name evidence="2" type="ORF">CPB84DRAFT_1027112</name>
</gene>
<dbReference type="CDD" id="cd00598">
    <property type="entry name" value="GH18_chitinase-like"/>
    <property type="match status" value="1"/>
</dbReference>
<comment type="caution">
    <text evidence="2">The sequence shown here is derived from an EMBL/GenBank/DDBJ whole genome shotgun (WGS) entry which is preliminary data.</text>
</comment>
<dbReference type="Proteomes" id="UP000724874">
    <property type="component" value="Unassembled WGS sequence"/>
</dbReference>
<keyword evidence="3" id="KW-1185">Reference proteome</keyword>
<evidence type="ECO:0000313" key="2">
    <source>
        <dbReference type="EMBL" id="KAF8869289.1"/>
    </source>
</evidence>
<dbReference type="SUPFAM" id="SSF51445">
    <property type="entry name" value="(Trans)glycosidases"/>
    <property type="match status" value="1"/>
</dbReference>
<dbReference type="Gene3D" id="3.20.20.80">
    <property type="entry name" value="Glycosidases"/>
    <property type="match status" value="1"/>
</dbReference>
<dbReference type="InterPro" id="IPR017853">
    <property type="entry name" value="GH"/>
</dbReference>
<reference evidence="2" key="1">
    <citation type="submission" date="2020-11" db="EMBL/GenBank/DDBJ databases">
        <authorList>
            <consortium name="DOE Joint Genome Institute"/>
            <person name="Ahrendt S."/>
            <person name="Riley R."/>
            <person name="Andreopoulos W."/>
            <person name="LaButti K."/>
            <person name="Pangilinan J."/>
            <person name="Ruiz-duenas F.J."/>
            <person name="Barrasa J.M."/>
            <person name="Sanchez-Garcia M."/>
            <person name="Camarero S."/>
            <person name="Miyauchi S."/>
            <person name="Serrano A."/>
            <person name="Linde D."/>
            <person name="Babiker R."/>
            <person name="Drula E."/>
            <person name="Ayuso-Fernandez I."/>
            <person name="Pacheco R."/>
            <person name="Padilla G."/>
            <person name="Ferreira P."/>
            <person name="Barriuso J."/>
            <person name="Kellner H."/>
            <person name="Castanera R."/>
            <person name="Alfaro M."/>
            <person name="Ramirez L."/>
            <person name="Pisabarro A.G."/>
            <person name="Kuo A."/>
            <person name="Tritt A."/>
            <person name="Lipzen A."/>
            <person name="He G."/>
            <person name="Yan M."/>
            <person name="Ng V."/>
            <person name="Cullen D."/>
            <person name="Martin F."/>
            <person name="Rosso M.-N."/>
            <person name="Henrissat B."/>
            <person name="Hibbett D."/>
            <person name="Martinez A.T."/>
            <person name="Grigoriev I.V."/>
        </authorList>
    </citation>
    <scope>NUCLEOTIDE SEQUENCE</scope>
    <source>
        <strain evidence="2">AH 44721</strain>
    </source>
</reference>
<dbReference type="GO" id="GO:0005975">
    <property type="term" value="P:carbohydrate metabolic process"/>
    <property type="evidence" value="ECO:0007669"/>
    <property type="project" value="InterPro"/>
</dbReference>
<dbReference type="OrthoDB" id="3012298at2759"/>
<dbReference type="EMBL" id="JADNYJ010000469">
    <property type="protein sequence ID" value="KAF8869289.1"/>
    <property type="molecule type" value="Genomic_DNA"/>
</dbReference>
<dbReference type="AlphaFoldDB" id="A0A9P5TF42"/>
<sequence>MAAWVKQYDLDGIDVDYEDLNAFDAGDGKAGAWLISFTKQLRIQLPQEDTYLITHAPVAPWFSPPKWRGGGYLKIHSSVGSLIDWYNIQFYNLKSSAVNIFSRILIPESNKCRGGIRVYHMYRPSCHVFHMASDSCSANC</sequence>
<evidence type="ECO:0000259" key="1">
    <source>
        <dbReference type="PROSITE" id="PS51910"/>
    </source>
</evidence>
<feature type="domain" description="GH18" evidence="1">
    <location>
        <begin position="1"/>
        <end position="140"/>
    </location>
</feature>
<organism evidence="2 3">
    <name type="scientific">Gymnopilus junonius</name>
    <name type="common">Spectacular rustgill mushroom</name>
    <name type="synonym">Gymnopilus spectabilis subsp. junonius</name>
    <dbReference type="NCBI Taxonomy" id="109634"/>
    <lineage>
        <taxon>Eukaryota</taxon>
        <taxon>Fungi</taxon>
        <taxon>Dikarya</taxon>
        <taxon>Basidiomycota</taxon>
        <taxon>Agaricomycotina</taxon>
        <taxon>Agaricomycetes</taxon>
        <taxon>Agaricomycetidae</taxon>
        <taxon>Agaricales</taxon>
        <taxon>Agaricineae</taxon>
        <taxon>Hymenogastraceae</taxon>
        <taxon>Gymnopilus</taxon>
    </lineage>
</organism>
<dbReference type="PROSITE" id="PS51910">
    <property type="entry name" value="GH18_2"/>
    <property type="match status" value="1"/>
</dbReference>